<gene>
    <name evidence="1" type="ORF">VN97_g12344</name>
</gene>
<comment type="caution">
    <text evidence="1">The sequence shown here is derived from an EMBL/GenBank/DDBJ whole genome shotgun (WGS) entry which is preliminary data.</text>
</comment>
<dbReference type="AlphaFoldDB" id="A0AAI9T6J0"/>
<evidence type="ECO:0000313" key="1">
    <source>
        <dbReference type="EMBL" id="KAJ9481160.1"/>
    </source>
</evidence>
<reference evidence="1" key="2">
    <citation type="journal article" date="2016" name="Fungal Biol.">
        <title>Ochratoxin A production by Penicillium thymicola.</title>
        <authorList>
            <person name="Nguyen H.D.T."/>
            <person name="McMullin D.R."/>
            <person name="Ponomareva E."/>
            <person name="Riley R."/>
            <person name="Pomraning K.R."/>
            <person name="Baker S.E."/>
            <person name="Seifert K.A."/>
        </authorList>
    </citation>
    <scope>NUCLEOTIDE SEQUENCE</scope>
    <source>
        <strain evidence="1">DAOM 180753</strain>
    </source>
</reference>
<accession>A0AAI9T6J0</accession>
<proteinExistence type="predicted"/>
<protein>
    <submittedName>
        <fullName evidence="1">Uncharacterized protein</fullName>
    </submittedName>
</protein>
<evidence type="ECO:0000313" key="2">
    <source>
        <dbReference type="Proteomes" id="UP001227192"/>
    </source>
</evidence>
<keyword evidence="2" id="KW-1185">Reference proteome</keyword>
<reference evidence="1" key="1">
    <citation type="submission" date="2015-06" db="EMBL/GenBank/DDBJ databases">
        <authorList>
            <person name="Nguyen H."/>
        </authorList>
    </citation>
    <scope>NUCLEOTIDE SEQUENCE</scope>
    <source>
        <strain evidence="1">DAOM 180753</strain>
    </source>
</reference>
<sequence>MIQRYELTCYFRGIHEPIYTTISQVDWKSTCRLYRHFGANSDGAAWFLICTSLISQQEQAEVCRDLISHSFGAG</sequence>
<name>A0AAI9T6J0_PENTH</name>
<organism evidence="1 2">
    <name type="scientific">Penicillium thymicola</name>
    <dbReference type="NCBI Taxonomy" id="293382"/>
    <lineage>
        <taxon>Eukaryota</taxon>
        <taxon>Fungi</taxon>
        <taxon>Dikarya</taxon>
        <taxon>Ascomycota</taxon>
        <taxon>Pezizomycotina</taxon>
        <taxon>Eurotiomycetes</taxon>
        <taxon>Eurotiomycetidae</taxon>
        <taxon>Eurotiales</taxon>
        <taxon>Aspergillaceae</taxon>
        <taxon>Penicillium</taxon>
    </lineage>
</organism>
<dbReference type="Proteomes" id="UP001227192">
    <property type="component" value="Unassembled WGS sequence"/>
</dbReference>
<dbReference type="EMBL" id="LACB01000886">
    <property type="protein sequence ID" value="KAJ9481160.1"/>
    <property type="molecule type" value="Genomic_DNA"/>
</dbReference>